<protein>
    <submittedName>
        <fullName evidence="2">Uncharacterized membrane protein</fullName>
    </submittedName>
</protein>
<dbReference type="InterPro" id="IPR023393">
    <property type="entry name" value="START-like_dom_sf"/>
</dbReference>
<dbReference type="InterPro" id="IPR047137">
    <property type="entry name" value="ORF3"/>
</dbReference>
<dbReference type="CDD" id="cd07817">
    <property type="entry name" value="SRPBCC_8"/>
    <property type="match status" value="1"/>
</dbReference>
<dbReference type="Proteomes" id="UP000199114">
    <property type="component" value="Unassembled WGS sequence"/>
</dbReference>
<dbReference type="Pfam" id="PF10604">
    <property type="entry name" value="Polyketide_cyc2"/>
    <property type="match status" value="1"/>
</dbReference>
<keyword evidence="3" id="KW-1185">Reference proteome</keyword>
<evidence type="ECO:0000313" key="2">
    <source>
        <dbReference type="EMBL" id="SEP85140.1"/>
    </source>
</evidence>
<dbReference type="SUPFAM" id="SSF55961">
    <property type="entry name" value="Bet v1-like"/>
    <property type="match status" value="1"/>
</dbReference>
<dbReference type="PANTHER" id="PTHR33824:SF7">
    <property type="entry name" value="POLYKETIDE CYCLASE_DEHYDRASE AND LIPID TRANSPORT SUPERFAMILY PROTEIN"/>
    <property type="match status" value="1"/>
</dbReference>
<sequence length="261" mass="27473">MIQSVSATIPDGLLGAATVGSRSAMDRSGGRGRRLVETVTGSVLVTVGLRRRSLVGTAMAIGGGWLVARGVSGRSRPAGALASMASERFGGADAGVPTDAVTVEQSITVGAPADELAQYWRDPELLTRIMGPFAEVTGAGEDRHRWTLELPRGPNPTWETEIVDDEPGERLRWESVEGATVSAAGDVRFRPAPGDRGTMVTLQLAFDPPGGELGDAVFQRLATLPETAAEQSLRRFKSLVETGEIPSIERNPSARGSGDLL</sequence>
<dbReference type="PANTHER" id="PTHR33824">
    <property type="entry name" value="POLYKETIDE CYCLASE/DEHYDRASE AND LIPID TRANSPORT SUPERFAMILY PROTEIN"/>
    <property type="match status" value="1"/>
</dbReference>
<evidence type="ECO:0000256" key="1">
    <source>
        <dbReference type="SAM" id="MobiDB-lite"/>
    </source>
</evidence>
<dbReference type="EMBL" id="FOFD01000001">
    <property type="protein sequence ID" value="SEP85140.1"/>
    <property type="molecule type" value="Genomic_DNA"/>
</dbReference>
<proteinExistence type="predicted"/>
<gene>
    <name evidence="2" type="ORF">SAMN04489841_0663</name>
</gene>
<organism evidence="2 3">
    <name type="scientific">Natrinema salaciae</name>
    <dbReference type="NCBI Taxonomy" id="1186196"/>
    <lineage>
        <taxon>Archaea</taxon>
        <taxon>Methanobacteriati</taxon>
        <taxon>Methanobacteriota</taxon>
        <taxon>Stenosarchaea group</taxon>
        <taxon>Halobacteria</taxon>
        <taxon>Halobacteriales</taxon>
        <taxon>Natrialbaceae</taxon>
        <taxon>Natrinema</taxon>
    </lineage>
</organism>
<accession>A0A1H9B7Y8</accession>
<dbReference type="STRING" id="1186196.SAMN04489841_0663"/>
<dbReference type="Gene3D" id="3.30.530.20">
    <property type="match status" value="1"/>
</dbReference>
<feature type="region of interest" description="Disordered" evidence="1">
    <location>
        <begin position="240"/>
        <end position="261"/>
    </location>
</feature>
<reference evidence="3" key="1">
    <citation type="submission" date="2016-10" db="EMBL/GenBank/DDBJ databases">
        <authorList>
            <person name="Varghese N."/>
            <person name="Submissions S."/>
        </authorList>
    </citation>
    <scope>NUCLEOTIDE SEQUENCE [LARGE SCALE GENOMIC DNA]</scope>
    <source>
        <strain evidence="3">DSM 25055</strain>
    </source>
</reference>
<evidence type="ECO:0000313" key="3">
    <source>
        <dbReference type="Proteomes" id="UP000199114"/>
    </source>
</evidence>
<dbReference type="OrthoDB" id="167922at2157"/>
<name>A0A1H9B7Y8_9EURY</name>
<dbReference type="AlphaFoldDB" id="A0A1H9B7Y8"/>
<dbReference type="InterPro" id="IPR019587">
    <property type="entry name" value="Polyketide_cyclase/dehydratase"/>
</dbReference>